<protein>
    <recommendedName>
        <fullName evidence="3">Myb-like domain-containing protein</fullName>
    </recommendedName>
</protein>
<evidence type="ECO:0000313" key="2">
    <source>
        <dbReference type="Proteomes" id="UP000467841"/>
    </source>
</evidence>
<gene>
    <name evidence="1" type="ORF">MERR_LOCUS42052</name>
</gene>
<reference evidence="1" key="1">
    <citation type="submission" date="2020-01" db="EMBL/GenBank/DDBJ databases">
        <authorList>
            <person name="Mishra B."/>
        </authorList>
    </citation>
    <scope>NUCLEOTIDE SEQUENCE [LARGE SCALE GENOMIC DNA]</scope>
</reference>
<dbReference type="AlphaFoldDB" id="A0A6D2KRX5"/>
<evidence type="ECO:0000313" key="1">
    <source>
        <dbReference type="EMBL" id="CAA7054816.1"/>
    </source>
</evidence>
<dbReference type="PANTHER" id="PTHR45023">
    <property type="match status" value="1"/>
</dbReference>
<dbReference type="EMBL" id="CACVBM020001594">
    <property type="protein sequence ID" value="CAA7054816.1"/>
    <property type="molecule type" value="Genomic_DNA"/>
</dbReference>
<dbReference type="Proteomes" id="UP000467841">
    <property type="component" value="Unassembled WGS sequence"/>
</dbReference>
<keyword evidence="2" id="KW-1185">Reference proteome</keyword>
<sequence>MSKKITDKIGLTNIQPSSISNNYVDSFSRIPYRFIPDVMVQIGNFSIPTEMKESSHRWTVPKDGVLVSAWLNTNKDAVVGNEQKAGAFWKWVAAYYAASPTMKDLSPREWNTCKQRWGIINEAVKRFFGFYEQAGRQNTIGQSKDDIFEMAYNFYFRDQRSNFTYEHVWGMLRNYQN</sequence>
<comment type="caution">
    <text evidence="1">The sequence shown here is derived from an EMBL/GenBank/DDBJ whole genome shotgun (WGS) entry which is preliminary data.</text>
</comment>
<accession>A0A6D2KRX5</accession>
<proteinExistence type="predicted"/>
<dbReference type="OrthoDB" id="1110283at2759"/>
<organism evidence="1 2">
    <name type="scientific">Microthlaspi erraticum</name>
    <dbReference type="NCBI Taxonomy" id="1685480"/>
    <lineage>
        <taxon>Eukaryota</taxon>
        <taxon>Viridiplantae</taxon>
        <taxon>Streptophyta</taxon>
        <taxon>Embryophyta</taxon>
        <taxon>Tracheophyta</taxon>
        <taxon>Spermatophyta</taxon>
        <taxon>Magnoliopsida</taxon>
        <taxon>eudicotyledons</taxon>
        <taxon>Gunneridae</taxon>
        <taxon>Pentapetalae</taxon>
        <taxon>rosids</taxon>
        <taxon>malvids</taxon>
        <taxon>Brassicales</taxon>
        <taxon>Brassicaceae</taxon>
        <taxon>Coluteocarpeae</taxon>
        <taxon>Microthlaspi</taxon>
    </lineage>
</organism>
<evidence type="ECO:0008006" key="3">
    <source>
        <dbReference type="Google" id="ProtNLM"/>
    </source>
</evidence>
<name>A0A6D2KRX5_9BRAS</name>
<dbReference type="PANTHER" id="PTHR45023:SF4">
    <property type="entry name" value="GLYCINE-RICH PROTEIN-RELATED"/>
    <property type="match status" value="1"/>
</dbReference>